<evidence type="ECO:0000313" key="2">
    <source>
        <dbReference type="EMBL" id="GFY27693.1"/>
    </source>
</evidence>
<dbReference type="Proteomes" id="UP000887159">
    <property type="component" value="Unassembled WGS sequence"/>
</dbReference>
<reference evidence="2" key="1">
    <citation type="submission" date="2020-08" db="EMBL/GenBank/DDBJ databases">
        <title>Multicomponent nature underlies the extraordinary mechanical properties of spider dragline silk.</title>
        <authorList>
            <person name="Kono N."/>
            <person name="Nakamura H."/>
            <person name="Mori M."/>
            <person name="Yoshida Y."/>
            <person name="Ohtoshi R."/>
            <person name="Malay A.D."/>
            <person name="Moran D.A.P."/>
            <person name="Tomita M."/>
            <person name="Numata K."/>
            <person name="Arakawa K."/>
        </authorList>
    </citation>
    <scope>NUCLEOTIDE SEQUENCE</scope>
</reference>
<organism evidence="2 3">
    <name type="scientific">Trichonephila clavipes</name>
    <name type="common">Golden silk orbweaver</name>
    <name type="synonym">Nephila clavipes</name>
    <dbReference type="NCBI Taxonomy" id="2585209"/>
    <lineage>
        <taxon>Eukaryota</taxon>
        <taxon>Metazoa</taxon>
        <taxon>Ecdysozoa</taxon>
        <taxon>Arthropoda</taxon>
        <taxon>Chelicerata</taxon>
        <taxon>Arachnida</taxon>
        <taxon>Araneae</taxon>
        <taxon>Araneomorphae</taxon>
        <taxon>Entelegynae</taxon>
        <taxon>Araneoidea</taxon>
        <taxon>Nephilidae</taxon>
        <taxon>Trichonephila</taxon>
    </lineage>
</organism>
<feature type="region of interest" description="Disordered" evidence="1">
    <location>
        <begin position="95"/>
        <end position="115"/>
    </location>
</feature>
<dbReference type="EMBL" id="BMAU01021381">
    <property type="protein sequence ID" value="GFY27693.1"/>
    <property type="molecule type" value="Genomic_DNA"/>
</dbReference>
<comment type="caution">
    <text evidence="2">The sequence shown here is derived from an EMBL/GenBank/DDBJ whole genome shotgun (WGS) entry which is preliminary data.</text>
</comment>
<gene>
    <name evidence="2" type="ORF">TNCV_241611</name>
</gene>
<keyword evidence="3" id="KW-1185">Reference proteome</keyword>
<sequence length="127" mass="13956">MALSDSLPQINLGVQGRTRGEGLTTWQQVEPDTRDLAAGPRYTEEDLATTGETRPNQERKDGGSEETGKREKVDIRFERKSLTRKYNPAVYFQADDHVDSGNSPAAVSSEQTRSSSYGVLLLPAELG</sequence>
<evidence type="ECO:0000256" key="1">
    <source>
        <dbReference type="SAM" id="MobiDB-lite"/>
    </source>
</evidence>
<proteinExistence type="predicted"/>
<evidence type="ECO:0000313" key="3">
    <source>
        <dbReference type="Proteomes" id="UP000887159"/>
    </source>
</evidence>
<feature type="compositionally biased region" description="Basic and acidic residues" evidence="1">
    <location>
        <begin position="55"/>
        <end position="74"/>
    </location>
</feature>
<accession>A0A8X7BDR0</accession>
<name>A0A8X7BDR0_TRICX</name>
<protein>
    <submittedName>
        <fullName evidence="2">Uncharacterized protein</fullName>
    </submittedName>
</protein>
<feature type="region of interest" description="Disordered" evidence="1">
    <location>
        <begin position="1"/>
        <end position="74"/>
    </location>
</feature>
<dbReference type="AlphaFoldDB" id="A0A8X7BDR0"/>
<feature type="compositionally biased region" description="Polar residues" evidence="1">
    <location>
        <begin position="100"/>
        <end position="115"/>
    </location>
</feature>